<evidence type="ECO:0000259" key="1">
    <source>
        <dbReference type="Pfam" id="PF08818"/>
    </source>
</evidence>
<gene>
    <name evidence="2" type="ORF">EV386_0263</name>
</gene>
<evidence type="ECO:0000313" key="2">
    <source>
        <dbReference type="EMBL" id="RZS60022.1"/>
    </source>
</evidence>
<comment type="caution">
    <text evidence="2">The sequence shown here is derived from an EMBL/GenBank/DDBJ whole genome shotgun (WGS) entry which is preliminary data.</text>
</comment>
<dbReference type="Proteomes" id="UP000293852">
    <property type="component" value="Unassembled WGS sequence"/>
</dbReference>
<protein>
    <submittedName>
        <fullName evidence="2">Uncharacterized protein YdhG (YjbR/CyaY superfamily)</fullName>
    </submittedName>
</protein>
<dbReference type="EMBL" id="SGWX01000001">
    <property type="protein sequence ID" value="RZS60022.1"/>
    <property type="molecule type" value="Genomic_DNA"/>
</dbReference>
<organism evidence="2 3">
    <name type="scientific">Xylanimonas ulmi</name>
    <dbReference type="NCBI Taxonomy" id="228973"/>
    <lineage>
        <taxon>Bacteria</taxon>
        <taxon>Bacillati</taxon>
        <taxon>Actinomycetota</taxon>
        <taxon>Actinomycetes</taxon>
        <taxon>Micrococcales</taxon>
        <taxon>Promicromonosporaceae</taxon>
        <taxon>Xylanimonas</taxon>
    </lineage>
</organism>
<dbReference type="AlphaFoldDB" id="A0A4Q7M0E0"/>
<dbReference type="Gene3D" id="3.90.1150.200">
    <property type="match status" value="1"/>
</dbReference>
<name>A0A4Q7M0E0_9MICO</name>
<accession>A0A4Q7M0E0</accession>
<feature type="domain" description="YdhG-like" evidence="1">
    <location>
        <begin position="34"/>
        <end position="125"/>
    </location>
</feature>
<keyword evidence="3" id="KW-1185">Reference proteome</keyword>
<reference evidence="2 3" key="1">
    <citation type="submission" date="2019-02" db="EMBL/GenBank/DDBJ databases">
        <title>Sequencing the genomes of 1000 actinobacteria strains.</title>
        <authorList>
            <person name="Klenk H.-P."/>
        </authorList>
    </citation>
    <scope>NUCLEOTIDE SEQUENCE [LARGE SCALE GENOMIC DNA]</scope>
    <source>
        <strain evidence="2 3">DSM 16932</strain>
    </source>
</reference>
<sequence length="134" mass="14374">MPPLALRAPASTVKHGGMGDVTDYLATLEGPEHEAVAHVLDRARALLSEVEEGRSYGMPALRYRGSPLISVMVTKQHLGLYPFSPAALEGVADRLAGFRLTKGSVSFRPEAPLPDDVVDAIVRARAAEIDSKQK</sequence>
<proteinExistence type="predicted"/>
<evidence type="ECO:0000313" key="3">
    <source>
        <dbReference type="Proteomes" id="UP000293852"/>
    </source>
</evidence>
<dbReference type="InterPro" id="IPR014922">
    <property type="entry name" value="YdhG-like"/>
</dbReference>
<dbReference type="Pfam" id="PF08818">
    <property type="entry name" value="DUF1801"/>
    <property type="match status" value="1"/>
</dbReference>
<dbReference type="SUPFAM" id="SSF159888">
    <property type="entry name" value="YdhG-like"/>
    <property type="match status" value="1"/>
</dbReference>